<sequence length="46" mass="5443">MFAFKHLYSLVLYMTDMHFIPLFSCLFDHDPAAIMTVFLARDMEVL</sequence>
<dbReference type="AlphaFoldDB" id="T0JK29"/>
<dbReference type="HOGENOM" id="CLU_3191287_0_0_1"/>
<gene>
    <name evidence="1" type="ORF">CGLO_17806</name>
</gene>
<reference evidence="2" key="1">
    <citation type="journal article" date="2013" name="Mol. Plant Microbe Interact.">
        <title>Global aspects of pacC regulation of pathogenicity genes in Colletotrichum gloeosporioides as revealed by transcriptome analysis.</title>
        <authorList>
            <person name="Alkan N."/>
            <person name="Meng X."/>
            <person name="Friedlander G."/>
            <person name="Reuveni E."/>
            <person name="Sukno S."/>
            <person name="Sherman A."/>
            <person name="Thon M."/>
            <person name="Fluhr R."/>
            <person name="Prusky D."/>
        </authorList>
    </citation>
    <scope>NUCLEOTIDE SEQUENCE [LARGE SCALE GENOMIC DNA]</scope>
    <source>
        <strain evidence="2">Cg-14</strain>
    </source>
</reference>
<name>T0JK29_COLGC</name>
<organism evidence="1 2">
    <name type="scientific">Colletotrichum gloeosporioides (strain Cg-14)</name>
    <name type="common">Anthracnose fungus</name>
    <name type="synonym">Glomerella cingulata</name>
    <dbReference type="NCBI Taxonomy" id="1237896"/>
    <lineage>
        <taxon>Eukaryota</taxon>
        <taxon>Fungi</taxon>
        <taxon>Dikarya</taxon>
        <taxon>Ascomycota</taxon>
        <taxon>Pezizomycotina</taxon>
        <taxon>Sordariomycetes</taxon>
        <taxon>Hypocreomycetidae</taxon>
        <taxon>Glomerellales</taxon>
        <taxon>Glomerellaceae</taxon>
        <taxon>Colletotrichum</taxon>
        <taxon>Colletotrichum gloeosporioides species complex</taxon>
    </lineage>
</organism>
<evidence type="ECO:0000313" key="1">
    <source>
        <dbReference type="EMBL" id="EQB43527.1"/>
    </source>
</evidence>
<dbReference type="EMBL" id="AMYD01004253">
    <property type="protein sequence ID" value="EQB43527.1"/>
    <property type="molecule type" value="Genomic_DNA"/>
</dbReference>
<evidence type="ECO:0000313" key="2">
    <source>
        <dbReference type="Proteomes" id="UP000015530"/>
    </source>
</evidence>
<protein>
    <submittedName>
        <fullName evidence="1">Uncharacterized protein</fullName>
    </submittedName>
</protein>
<proteinExistence type="predicted"/>
<dbReference type="Proteomes" id="UP000015530">
    <property type="component" value="Unassembled WGS sequence"/>
</dbReference>
<comment type="caution">
    <text evidence="1">The sequence shown here is derived from an EMBL/GenBank/DDBJ whole genome shotgun (WGS) entry which is preliminary data.</text>
</comment>
<accession>T0JK29</accession>